<sequence length="53" mass="6095">MQQVFVFGQGIDNSSKSNTFKKYNAVIYCSPFKLPLSFLQQEELAILSLDFQM</sequence>
<proteinExistence type="predicted"/>
<dbReference type="Proteomes" id="UP000269331">
    <property type="component" value="Chromosome"/>
</dbReference>
<evidence type="ECO:0000313" key="2">
    <source>
        <dbReference type="Proteomes" id="UP000269331"/>
    </source>
</evidence>
<dbReference type="AlphaFoldDB" id="A0A2Z5TQ73"/>
<gene>
    <name evidence="1" type="ORF">SR187_4735</name>
</gene>
<name>A0A2Z5TQ73_9STRE</name>
<evidence type="ECO:0000313" key="1">
    <source>
        <dbReference type="EMBL" id="BBA92555.1"/>
    </source>
</evidence>
<organism evidence="1 2">
    <name type="scientific">Streptococcus ruminantium</name>
    <dbReference type="NCBI Taxonomy" id="1917441"/>
    <lineage>
        <taxon>Bacteria</taxon>
        <taxon>Bacillati</taxon>
        <taxon>Bacillota</taxon>
        <taxon>Bacilli</taxon>
        <taxon>Lactobacillales</taxon>
        <taxon>Streptococcaceae</taxon>
        <taxon>Streptococcus</taxon>
    </lineage>
</organism>
<dbReference type="EMBL" id="AP018400">
    <property type="protein sequence ID" value="BBA92555.1"/>
    <property type="molecule type" value="Genomic_DNA"/>
</dbReference>
<reference evidence="1 2" key="1">
    <citation type="journal article" date="2018" name="Genome Biol. Evol.">
        <title>Complete Genome Sequence of Streptococcus ruminantium sp. nov. GUT-187T (=DSM 104980T =JCM 31869T), the Type Strain of S. ruminantium, and Comparison with Genome Sequences of Streptococcus suis Strains.</title>
        <authorList>
            <person name="Tohya M."/>
            <person name="Sekizaki T."/>
            <person name="Miyoshi-Akiyama T."/>
        </authorList>
    </citation>
    <scope>NUCLEOTIDE SEQUENCE [LARGE SCALE GENOMIC DNA]</scope>
    <source>
        <strain evidence="1 2">GUT187T</strain>
    </source>
</reference>
<dbReference type="KEGG" id="srq:SR187_4735"/>
<accession>A0A2Z5TQ73</accession>
<protein>
    <submittedName>
        <fullName evidence="1">Uncharacterized protein</fullName>
    </submittedName>
</protein>